<accession>A0ABZ2UT38</accession>
<evidence type="ECO:0000313" key="2">
    <source>
        <dbReference type="Proteomes" id="UP001483337"/>
    </source>
</evidence>
<dbReference type="Proteomes" id="UP001483337">
    <property type="component" value="Chromosome"/>
</dbReference>
<evidence type="ECO:0000313" key="1">
    <source>
        <dbReference type="EMBL" id="WZB88141.1"/>
    </source>
</evidence>
<keyword evidence="2" id="KW-1185">Reference proteome</keyword>
<dbReference type="RefSeq" id="WP_353931050.1">
    <property type="nucleotide sequence ID" value="NZ_CP150886.1"/>
</dbReference>
<gene>
    <name evidence="1" type="ORF">WJM97_00065</name>
</gene>
<organism evidence="1 2">
    <name type="scientific">Okeanomitos corallinicola TIOX110</name>
    <dbReference type="NCBI Taxonomy" id="3133117"/>
    <lineage>
        <taxon>Bacteria</taxon>
        <taxon>Bacillati</taxon>
        <taxon>Cyanobacteriota</taxon>
        <taxon>Cyanophyceae</taxon>
        <taxon>Nostocales</taxon>
        <taxon>Aphanizomenonaceae</taxon>
        <taxon>Okeanomitos</taxon>
    </lineage>
</organism>
<dbReference type="EMBL" id="CP150886">
    <property type="protein sequence ID" value="WZB88141.1"/>
    <property type="molecule type" value="Genomic_DNA"/>
</dbReference>
<name>A0ABZ2UT38_9CYAN</name>
<sequence>MLGLDKLDQKLTQSFNPNLVQIVSIQRTAVSSKTLIGYAKKDH</sequence>
<proteinExistence type="predicted"/>
<reference evidence="1 2" key="1">
    <citation type="submission" date="2024-04" db="EMBL/GenBank/DDBJ databases">
        <title>Okeanomitos corallinicola gen. &amp; sp. nov. (Nostocales, Cyanobacteria), a new toxic marine heterocyst-forming cyanobacterium from a coral reef.</title>
        <authorList>
            <person name="Li H."/>
            <person name="Li R."/>
            <person name="Kang J."/>
            <person name="Hii K.S."/>
            <person name="Mohamed H.F."/>
            <person name="Xu X."/>
            <person name="Luo Z."/>
        </authorList>
    </citation>
    <scope>NUCLEOTIDE SEQUENCE [LARGE SCALE GENOMIC DNA]</scope>
    <source>
        <strain evidence="1 2">TIOX110</strain>
    </source>
</reference>
<protein>
    <submittedName>
        <fullName evidence="1">Uncharacterized protein</fullName>
    </submittedName>
</protein>